<feature type="chain" id="PRO_5025417740" description="DUF1444 family protein" evidence="1">
    <location>
        <begin position="20"/>
        <end position="328"/>
    </location>
</feature>
<protein>
    <recommendedName>
        <fullName evidence="4">DUF1444 family protein</fullName>
    </recommendedName>
</protein>
<dbReference type="KEGG" id="rhoz:GXP67_16080"/>
<accession>A0A6C0GK92</accession>
<evidence type="ECO:0000313" key="2">
    <source>
        <dbReference type="EMBL" id="QHT68050.1"/>
    </source>
</evidence>
<dbReference type="AlphaFoldDB" id="A0A6C0GK92"/>
<evidence type="ECO:0000256" key="1">
    <source>
        <dbReference type="SAM" id="SignalP"/>
    </source>
</evidence>
<sequence>MRFILFLLSFQLLFFSAYSQKIDYSVPKDFVKYIDKQDYRKIIDASVAIISKRYQIDFVKKGAIHLKSGQYMEGFHVDNLINKCLRVEDKSKWETEIEEHFTNLFASLDEQKNINPEDFESIRKYLSLRIYSKVFIEQKAGRDKIIFETHLEDTYTVLMLDLPGAFATVDPGVFENWKQNKKEVFDIAQTNINKQQVEKITKTFQVDQAEVEISFLGNEDYAASYALDLIHNSPDLVGEWGSVIAVPNKGLVNICKISRDKPVEFVKFIQYTKAAVEQFYRQHPQPISNQYFWYYQDRFTRINVLTDAAGNINVIAPLGLAELMSEKK</sequence>
<dbReference type="EMBL" id="CP048222">
    <property type="protein sequence ID" value="QHT68050.1"/>
    <property type="molecule type" value="Genomic_DNA"/>
</dbReference>
<proteinExistence type="predicted"/>
<evidence type="ECO:0008006" key="4">
    <source>
        <dbReference type="Google" id="ProtNLM"/>
    </source>
</evidence>
<organism evidence="2 3">
    <name type="scientific">Rhodocytophaga rosea</name>
    <dbReference type="NCBI Taxonomy" id="2704465"/>
    <lineage>
        <taxon>Bacteria</taxon>
        <taxon>Pseudomonadati</taxon>
        <taxon>Bacteroidota</taxon>
        <taxon>Cytophagia</taxon>
        <taxon>Cytophagales</taxon>
        <taxon>Rhodocytophagaceae</taxon>
        <taxon>Rhodocytophaga</taxon>
    </lineage>
</organism>
<evidence type="ECO:0000313" key="3">
    <source>
        <dbReference type="Proteomes" id="UP000480178"/>
    </source>
</evidence>
<keyword evidence="3" id="KW-1185">Reference proteome</keyword>
<keyword evidence="1" id="KW-0732">Signal</keyword>
<gene>
    <name evidence="2" type="ORF">GXP67_16080</name>
</gene>
<dbReference type="RefSeq" id="WP_162444070.1">
    <property type="nucleotide sequence ID" value="NZ_CP048222.1"/>
</dbReference>
<feature type="signal peptide" evidence="1">
    <location>
        <begin position="1"/>
        <end position="19"/>
    </location>
</feature>
<name>A0A6C0GK92_9BACT</name>
<reference evidence="2 3" key="1">
    <citation type="submission" date="2020-01" db="EMBL/GenBank/DDBJ databases">
        <authorList>
            <person name="Kim M.K."/>
        </authorList>
    </citation>
    <scope>NUCLEOTIDE SEQUENCE [LARGE SCALE GENOMIC DNA]</scope>
    <source>
        <strain evidence="2 3">172606-1</strain>
    </source>
</reference>
<dbReference type="Proteomes" id="UP000480178">
    <property type="component" value="Chromosome"/>
</dbReference>